<feature type="signal peptide" evidence="1">
    <location>
        <begin position="1"/>
        <end position="28"/>
    </location>
</feature>
<organism evidence="2">
    <name type="scientific">Rhizophora mucronata</name>
    <name type="common">Asiatic mangrove</name>
    <dbReference type="NCBI Taxonomy" id="61149"/>
    <lineage>
        <taxon>Eukaryota</taxon>
        <taxon>Viridiplantae</taxon>
        <taxon>Streptophyta</taxon>
        <taxon>Embryophyta</taxon>
        <taxon>Tracheophyta</taxon>
        <taxon>Spermatophyta</taxon>
        <taxon>Magnoliopsida</taxon>
        <taxon>eudicotyledons</taxon>
        <taxon>Gunneridae</taxon>
        <taxon>Pentapetalae</taxon>
        <taxon>rosids</taxon>
        <taxon>fabids</taxon>
        <taxon>Malpighiales</taxon>
        <taxon>Rhizophoraceae</taxon>
        <taxon>Rhizophora</taxon>
    </lineage>
</organism>
<name>A0A2P2QLN8_RHIMU</name>
<dbReference type="AlphaFoldDB" id="A0A2P2QLN8"/>
<accession>A0A2P2QLN8</accession>
<protein>
    <submittedName>
        <fullName evidence="2">Uncharacterized protein</fullName>
    </submittedName>
</protein>
<reference evidence="2" key="1">
    <citation type="submission" date="2018-02" db="EMBL/GenBank/DDBJ databases">
        <title>Rhizophora mucronata_Transcriptome.</title>
        <authorList>
            <person name="Meera S.P."/>
            <person name="Sreeshan A."/>
            <person name="Augustine A."/>
        </authorList>
    </citation>
    <scope>NUCLEOTIDE SEQUENCE</scope>
    <source>
        <tissue evidence="2">Leaf</tissue>
    </source>
</reference>
<feature type="chain" id="PRO_5015158697" evidence="1">
    <location>
        <begin position="29"/>
        <end position="60"/>
    </location>
</feature>
<proteinExistence type="predicted"/>
<keyword evidence="1" id="KW-0732">Signal</keyword>
<evidence type="ECO:0000256" key="1">
    <source>
        <dbReference type="SAM" id="SignalP"/>
    </source>
</evidence>
<dbReference type="EMBL" id="GGEC01087311">
    <property type="protein sequence ID" value="MBX67795.1"/>
    <property type="molecule type" value="Transcribed_RNA"/>
</dbReference>
<sequence length="60" mass="6984">MLGLLFLLIVRCKIILMLISLRPYFSQGFQSQNEPVSQVNKIRNQARIMTSYEVIHTMIS</sequence>
<evidence type="ECO:0000313" key="2">
    <source>
        <dbReference type="EMBL" id="MBX67795.1"/>
    </source>
</evidence>